<gene>
    <name evidence="10" type="ORF">A2647_00090</name>
</gene>
<evidence type="ECO:0000313" key="11">
    <source>
        <dbReference type="Proteomes" id="UP000177370"/>
    </source>
</evidence>
<evidence type="ECO:0000256" key="6">
    <source>
        <dbReference type="ARBA" id="ARBA00022989"/>
    </source>
</evidence>
<dbReference type="Gene3D" id="3.30.700.10">
    <property type="entry name" value="Glycoprotein, Type 4 Pilin"/>
    <property type="match status" value="1"/>
</dbReference>
<evidence type="ECO:0000256" key="2">
    <source>
        <dbReference type="ARBA" id="ARBA00022475"/>
    </source>
</evidence>
<evidence type="ECO:0000259" key="9">
    <source>
        <dbReference type="Pfam" id="PF12019"/>
    </source>
</evidence>
<keyword evidence="4" id="KW-0997">Cell inner membrane</keyword>
<sequence>MQNFYKKGRPAQTGIALAELLIIFAVIAILVSVILPQFSKIRENQTLKSGAGDVLSAINKARSQALASIDSSEYGVHFQSDGVIIFKGTVFSALAGDNEIINLTTPVTISNVTLLGVSGTSGDVYFDRLSGAPSKNGTITLSTSSLSKIITISATGVPSLN</sequence>
<evidence type="ECO:0000256" key="1">
    <source>
        <dbReference type="ARBA" id="ARBA00004377"/>
    </source>
</evidence>
<dbReference type="EMBL" id="MFTP01000012">
    <property type="protein sequence ID" value="OGI65765.1"/>
    <property type="molecule type" value="Genomic_DNA"/>
</dbReference>
<evidence type="ECO:0000256" key="8">
    <source>
        <dbReference type="SAM" id="Phobius"/>
    </source>
</evidence>
<comment type="caution">
    <text evidence="10">The sequence shown here is derived from an EMBL/GenBank/DDBJ whole genome shotgun (WGS) entry which is preliminary data.</text>
</comment>
<dbReference type="GO" id="GO:0005886">
    <property type="term" value="C:plasma membrane"/>
    <property type="evidence" value="ECO:0007669"/>
    <property type="project" value="UniProtKB-SubCell"/>
</dbReference>
<keyword evidence="6 8" id="KW-1133">Transmembrane helix</keyword>
<keyword evidence="2" id="KW-1003">Cell membrane</keyword>
<dbReference type="AlphaFoldDB" id="A0A1F6V826"/>
<keyword evidence="5 8" id="KW-0812">Transmembrane</keyword>
<feature type="domain" description="General secretion pathway GspH" evidence="9">
    <location>
        <begin position="51"/>
        <end position="156"/>
    </location>
</feature>
<evidence type="ECO:0000256" key="4">
    <source>
        <dbReference type="ARBA" id="ARBA00022519"/>
    </source>
</evidence>
<dbReference type="GO" id="GO:0015628">
    <property type="term" value="P:protein secretion by the type II secretion system"/>
    <property type="evidence" value="ECO:0007669"/>
    <property type="project" value="InterPro"/>
</dbReference>
<evidence type="ECO:0000256" key="5">
    <source>
        <dbReference type="ARBA" id="ARBA00022692"/>
    </source>
</evidence>
<dbReference type="Pfam" id="PF12019">
    <property type="entry name" value="GspH"/>
    <property type="match status" value="1"/>
</dbReference>
<protein>
    <recommendedName>
        <fullName evidence="9">General secretion pathway GspH domain-containing protein</fullName>
    </recommendedName>
</protein>
<proteinExistence type="predicted"/>
<dbReference type="SUPFAM" id="SSF54523">
    <property type="entry name" value="Pili subunits"/>
    <property type="match status" value="1"/>
</dbReference>
<evidence type="ECO:0000313" key="10">
    <source>
        <dbReference type="EMBL" id="OGI65765.1"/>
    </source>
</evidence>
<dbReference type="InterPro" id="IPR022346">
    <property type="entry name" value="T2SS_GspH"/>
</dbReference>
<reference evidence="10 11" key="1">
    <citation type="journal article" date="2016" name="Nat. Commun.">
        <title>Thousands of microbial genomes shed light on interconnected biogeochemical processes in an aquifer system.</title>
        <authorList>
            <person name="Anantharaman K."/>
            <person name="Brown C.T."/>
            <person name="Hug L.A."/>
            <person name="Sharon I."/>
            <person name="Castelle C.J."/>
            <person name="Probst A.J."/>
            <person name="Thomas B.C."/>
            <person name="Singh A."/>
            <person name="Wilkins M.J."/>
            <person name="Karaoz U."/>
            <person name="Brodie E.L."/>
            <person name="Williams K.H."/>
            <person name="Hubbard S.S."/>
            <person name="Banfield J.F."/>
        </authorList>
    </citation>
    <scope>NUCLEOTIDE SEQUENCE [LARGE SCALE GENOMIC DNA]</scope>
</reference>
<comment type="subcellular location">
    <subcellularLocation>
        <location evidence="1">Cell inner membrane</location>
        <topology evidence="1">Single-pass membrane protein</topology>
    </subcellularLocation>
</comment>
<name>A0A1F6V826_9BACT</name>
<keyword evidence="3" id="KW-0488">Methylation</keyword>
<dbReference type="InterPro" id="IPR045584">
    <property type="entry name" value="Pilin-like"/>
</dbReference>
<dbReference type="GO" id="GO:0015627">
    <property type="term" value="C:type II protein secretion system complex"/>
    <property type="evidence" value="ECO:0007669"/>
    <property type="project" value="InterPro"/>
</dbReference>
<accession>A0A1F6V826</accession>
<keyword evidence="7 8" id="KW-0472">Membrane</keyword>
<evidence type="ECO:0000256" key="3">
    <source>
        <dbReference type="ARBA" id="ARBA00022481"/>
    </source>
</evidence>
<dbReference type="Proteomes" id="UP000177370">
    <property type="component" value="Unassembled WGS sequence"/>
</dbReference>
<feature type="transmembrane region" description="Helical" evidence="8">
    <location>
        <begin position="15"/>
        <end position="35"/>
    </location>
</feature>
<evidence type="ECO:0000256" key="7">
    <source>
        <dbReference type="ARBA" id="ARBA00023136"/>
    </source>
</evidence>
<organism evidence="10 11">
    <name type="scientific">Candidatus Nomurabacteria bacterium RIFCSPHIGHO2_01_FULL_40_24b</name>
    <dbReference type="NCBI Taxonomy" id="1801739"/>
    <lineage>
        <taxon>Bacteria</taxon>
        <taxon>Candidatus Nomuraibacteriota</taxon>
    </lineage>
</organism>